<keyword evidence="2" id="KW-1185">Reference proteome</keyword>
<evidence type="ECO:0000313" key="2">
    <source>
        <dbReference type="Proteomes" id="UP001054945"/>
    </source>
</evidence>
<dbReference type="AlphaFoldDB" id="A0AAV4RAE5"/>
<protein>
    <submittedName>
        <fullName evidence="1">Uncharacterized protein</fullName>
    </submittedName>
</protein>
<sequence length="107" mass="12302">MKSTLLRRNAQHSDPLKPVSNKFAISPTCRSSLSSLIRIDDAATRKRRKLVYDAHIFSRSLNNVQLLFEGNSVNCFFEGVRFLWDFSDRQEVCGACNPRTLAYFRNS</sequence>
<organism evidence="1 2">
    <name type="scientific">Caerostris extrusa</name>
    <name type="common">Bark spider</name>
    <name type="synonym">Caerostris bankana</name>
    <dbReference type="NCBI Taxonomy" id="172846"/>
    <lineage>
        <taxon>Eukaryota</taxon>
        <taxon>Metazoa</taxon>
        <taxon>Ecdysozoa</taxon>
        <taxon>Arthropoda</taxon>
        <taxon>Chelicerata</taxon>
        <taxon>Arachnida</taxon>
        <taxon>Araneae</taxon>
        <taxon>Araneomorphae</taxon>
        <taxon>Entelegynae</taxon>
        <taxon>Araneoidea</taxon>
        <taxon>Araneidae</taxon>
        <taxon>Caerostris</taxon>
    </lineage>
</organism>
<proteinExistence type="predicted"/>
<dbReference type="EMBL" id="BPLR01007571">
    <property type="protein sequence ID" value="GIY18014.1"/>
    <property type="molecule type" value="Genomic_DNA"/>
</dbReference>
<dbReference type="Proteomes" id="UP001054945">
    <property type="component" value="Unassembled WGS sequence"/>
</dbReference>
<accession>A0AAV4RAE5</accession>
<comment type="caution">
    <text evidence="1">The sequence shown here is derived from an EMBL/GenBank/DDBJ whole genome shotgun (WGS) entry which is preliminary data.</text>
</comment>
<name>A0AAV4RAE5_CAEEX</name>
<reference evidence="1 2" key="1">
    <citation type="submission" date="2021-06" db="EMBL/GenBank/DDBJ databases">
        <title>Caerostris extrusa draft genome.</title>
        <authorList>
            <person name="Kono N."/>
            <person name="Arakawa K."/>
        </authorList>
    </citation>
    <scope>NUCLEOTIDE SEQUENCE [LARGE SCALE GENOMIC DNA]</scope>
</reference>
<evidence type="ECO:0000313" key="1">
    <source>
        <dbReference type="EMBL" id="GIY18014.1"/>
    </source>
</evidence>
<gene>
    <name evidence="1" type="ORF">CEXT_613481</name>
</gene>